<name>A0AAV5U0I2_9BILA</name>
<accession>A0AAV5U0I2</accession>
<dbReference type="EMBL" id="BTSX01000005">
    <property type="protein sequence ID" value="GMT00123.1"/>
    <property type="molecule type" value="Genomic_DNA"/>
</dbReference>
<evidence type="ECO:0000313" key="1">
    <source>
        <dbReference type="EMBL" id="GMT00123.1"/>
    </source>
</evidence>
<comment type="caution">
    <text evidence="1">The sequence shown here is derived from an EMBL/GenBank/DDBJ whole genome shotgun (WGS) entry which is preliminary data.</text>
</comment>
<keyword evidence="2" id="KW-1185">Reference proteome</keyword>
<sequence>MMMSWRNVSNDANEIVTVVSRPIGRGELCDLTGLKNNCRISAPASCYMRGVYSTYGIVEVENGWTPCWTIMCPIQIHYTISQGGKPVH</sequence>
<evidence type="ECO:0000313" key="2">
    <source>
        <dbReference type="Proteomes" id="UP001432027"/>
    </source>
</evidence>
<dbReference type="Proteomes" id="UP001432027">
    <property type="component" value="Unassembled WGS sequence"/>
</dbReference>
<proteinExistence type="predicted"/>
<protein>
    <submittedName>
        <fullName evidence="1">Uncharacterized protein</fullName>
    </submittedName>
</protein>
<reference evidence="1" key="1">
    <citation type="submission" date="2023-10" db="EMBL/GenBank/DDBJ databases">
        <title>Genome assembly of Pristionchus species.</title>
        <authorList>
            <person name="Yoshida K."/>
            <person name="Sommer R.J."/>
        </authorList>
    </citation>
    <scope>NUCLEOTIDE SEQUENCE</scope>
    <source>
        <strain evidence="1">RS0144</strain>
    </source>
</reference>
<gene>
    <name evidence="1" type="ORF">PENTCL1PPCAC_22297</name>
</gene>
<organism evidence="1 2">
    <name type="scientific">Pristionchus entomophagus</name>
    <dbReference type="NCBI Taxonomy" id="358040"/>
    <lineage>
        <taxon>Eukaryota</taxon>
        <taxon>Metazoa</taxon>
        <taxon>Ecdysozoa</taxon>
        <taxon>Nematoda</taxon>
        <taxon>Chromadorea</taxon>
        <taxon>Rhabditida</taxon>
        <taxon>Rhabditina</taxon>
        <taxon>Diplogasteromorpha</taxon>
        <taxon>Diplogasteroidea</taxon>
        <taxon>Neodiplogasteridae</taxon>
        <taxon>Pristionchus</taxon>
    </lineage>
</organism>
<dbReference type="AlphaFoldDB" id="A0AAV5U0I2"/>